<evidence type="ECO:0000313" key="1">
    <source>
        <dbReference type="EMBL" id="BAP68997.1"/>
    </source>
</evidence>
<reference evidence="1" key="1">
    <citation type="journal article" date="2014" name="PLoS Pathog.">
        <title>Expression profiling during Arabidopsis/downy mildew interaction reveals a highly-expressed effector that attenuates responses to salicylic acid.</title>
        <authorList>
            <person name="Asai S."/>
            <person name="Rallapalli G."/>
            <person name="Piquerez S.J.M."/>
            <person name="Caillaud M.C."/>
            <person name="Furzer O.J."/>
            <person name="Ishaque N."/>
            <person name="Wirthmueller L."/>
            <person name="Fabro G."/>
            <person name="Shirasu K."/>
            <person name="Jones J.D.G."/>
        </authorList>
    </citation>
    <scope>NUCLEOTIDE SEQUENCE</scope>
    <source>
        <strain evidence="1">Emoy2</strain>
    </source>
</reference>
<protein>
    <submittedName>
        <fullName evidence="1">RxLR effector candidate protein</fullName>
    </submittedName>
</protein>
<dbReference type="EMBL" id="AB922421">
    <property type="protein sequence ID" value="BAP68997.1"/>
    <property type="molecule type" value="mRNA"/>
</dbReference>
<feature type="non-terminal residue" evidence="1">
    <location>
        <position position="127"/>
    </location>
</feature>
<name>A0A090BBM9_HYAAE</name>
<dbReference type="AlphaFoldDB" id="A0A090BBM9"/>
<accession>A0A090BBM9</accession>
<gene>
    <name evidence="1" type="primary">HaRxLL111</name>
</gene>
<organism evidence="1">
    <name type="scientific">Hyaloperonospora arabidopsidis (strain Emoy2)</name>
    <name type="common">Downy mildew agent</name>
    <name type="synonym">Peronospora arabidopsidis</name>
    <dbReference type="NCBI Taxonomy" id="559515"/>
    <lineage>
        <taxon>Eukaryota</taxon>
        <taxon>Sar</taxon>
        <taxon>Stramenopiles</taxon>
        <taxon>Oomycota</taxon>
        <taxon>Peronosporomycetes</taxon>
        <taxon>Peronosporales</taxon>
        <taxon>Peronosporaceae</taxon>
        <taxon>Hyaloperonospora</taxon>
    </lineage>
</organism>
<proteinExistence type="evidence at transcript level"/>
<sequence length="127" mass="13847">MSFAWTFANVAFTTTVTAVTAAVSILHTSLGASTGFFLNMRQQTQVLVQHPIECVAHVHLAIGKLRTLRSNVFDQIYLTARCTAHRFASSTNCPSSTMAYPAFVTKSMYCAGQLTLRTPLVACARVE</sequence>